<organism evidence="1 2">
    <name type="scientific">Mycetohabitans rhizoxinica (strain DSM 19002 / CIP 109453 / HKI 454)</name>
    <name type="common">Paraburkholderia rhizoxinica</name>
    <dbReference type="NCBI Taxonomy" id="882378"/>
    <lineage>
        <taxon>Bacteria</taxon>
        <taxon>Pseudomonadati</taxon>
        <taxon>Pseudomonadota</taxon>
        <taxon>Betaproteobacteria</taxon>
        <taxon>Burkholderiales</taxon>
        <taxon>Burkholderiaceae</taxon>
        <taxon>Mycetohabitans</taxon>
    </lineage>
</organism>
<dbReference type="STRING" id="882378.RBRH_01598"/>
<dbReference type="Proteomes" id="UP000007437">
    <property type="component" value="Chromosome"/>
</dbReference>
<dbReference type="EMBL" id="FR687359">
    <property type="protein sequence ID" value="CBW75182.1"/>
    <property type="molecule type" value="Genomic_DNA"/>
</dbReference>
<evidence type="ECO:0000313" key="2">
    <source>
        <dbReference type="Proteomes" id="UP000007437"/>
    </source>
</evidence>
<evidence type="ECO:0000313" key="1">
    <source>
        <dbReference type="EMBL" id="CBW75182.1"/>
    </source>
</evidence>
<protein>
    <submittedName>
        <fullName evidence="1">Uncharacterized protein</fullName>
    </submittedName>
</protein>
<gene>
    <name evidence="1" type="ordered locus">RBRH_01598</name>
</gene>
<dbReference type="HOGENOM" id="CLU_2328428_0_0_4"/>
<accession>E5ARF0</accession>
<dbReference type="AlphaFoldDB" id="E5ARF0"/>
<dbReference type="KEGG" id="brh:RBRH_01598"/>
<name>E5ARF0_MYCRK</name>
<proteinExistence type="predicted"/>
<reference evidence="1 2" key="1">
    <citation type="journal article" date="2011" name="J. Bacteriol.">
        <title>Complete genome sequence of Burkholderia rhizoxinica, an endosymbiont of Rhizopus microsporus.</title>
        <authorList>
            <person name="Lackner G."/>
            <person name="Moebius N."/>
            <person name="Partida-Martinez L."/>
            <person name="Hertweck C."/>
        </authorList>
    </citation>
    <scope>NUCLEOTIDE SEQUENCE [LARGE SCALE GENOMIC DNA]</scope>
    <source>
        <strain evidence="2">DSM 19002 / CIP 109453 / HKI 454</strain>
    </source>
</reference>
<sequence length="98" mass="11076">MPPRGGRVTVIVHWWPVDALGHDFDIADMPRYMRDQRRDPQRTIRHLNALSVIWHSNGAHRAFPDVFRFISTNVGDGIVVPTARQGSASGRGTIYNRG</sequence>